<reference evidence="3" key="1">
    <citation type="journal article" date="2020" name="Mar. Drugs">
        <title>Transcriptomic Analysis of Four Cerianthid (Cnidaria, Ceriantharia) Venoms.</title>
        <authorList>
            <person name="Klompen A.M.L."/>
            <person name="Macrander J."/>
            <person name="Reitzel A.M."/>
            <person name="Stampar S.N."/>
        </authorList>
    </citation>
    <scope>NUCLEOTIDE SEQUENCE</scope>
</reference>
<dbReference type="Gene3D" id="3.10.100.10">
    <property type="entry name" value="Mannose-Binding Protein A, subunit A"/>
    <property type="match status" value="1"/>
</dbReference>
<name>A0A7G7WYU8_9CNID</name>
<protein>
    <submittedName>
        <fullName evidence="3">Toxin candidate TRINITY_DN28326_c0_g1_i1.p1</fullName>
    </submittedName>
</protein>
<sequence>MKTVYLVLLLAMMILQVEGCCNCNSGEVCFRCHCYRINWSTTSWKQARKNCVRSGGDLASILYPEEQNFILGHVNTINSLYGYRVYWIGANDLIPEGTYKWSDGSIYSYTNLANTNSDNRDCMYLLPNGNWSIASCSYIGARYICKRKCRCV</sequence>
<dbReference type="InterPro" id="IPR001304">
    <property type="entry name" value="C-type_lectin-like"/>
</dbReference>
<dbReference type="PANTHER" id="PTHR22803">
    <property type="entry name" value="MANNOSE, PHOSPHOLIPASE, LECTIN RECEPTOR RELATED"/>
    <property type="match status" value="1"/>
</dbReference>
<dbReference type="SUPFAM" id="SSF56436">
    <property type="entry name" value="C-type lectin-like"/>
    <property type="match status" value="1"/>
</dbReference>
<evidence type="ECO:0000313" key="3">
    <source>
        <dbReference type="EMBL" id="QNH72437.1"/>
    </source>
</evidence>
<dbReference type="InterPro" id="IPR016187">
    <property type="entry name" value="CTDL_fold"/>
</dbReference>
<reference evidence="3" key="2">
    <citation type="submission" date="2020-07" db="EMBL/GenBank/DDBJ databases">
        <authorList>
            <person name="Klompen A.L."/>
            <person name="Macrander J."/>
            <person name="Reitzel A.M."/>
            <person name="Stampar S.N."/>
        </authorList>
    </citation>
    <scope>NUCLEOTIDE SEQUENCE</scope>
</reference>
<dbReference type="Pfam" id="PF00059">
    <property type="entry name" value="Lectin_C"/>
    <property type="match status" value="1"/>
</dbReference>
<proteinExistence type="evidence at transcript level"/>
<feature type="domain" description="C-type lectin" evidence="2">
    <location>
        <begin position="30"/>
        <end position="137"/>
    </location>
</feature>
<evidence type="ECO:0000259" key="2">
    <source>
        <dbReference type="PROSITE" id="PS50041"/>
    </source>
</evidence>
<dbReference type="EMBL" id="MT747503">
    <property type="protein sequence ID" value="QNH72437.1"/>
    <property type="molecule type" value="mRNA"/>
</dbReference>
<organism evidence="3">
    <name type="scientific">Pachycerianthus borealis</name>
    <dbReference type="NCBI Taxonomy" id="2736680"/>
    <lineage>
        <taxon>Eukaryota</taxon>
        <taxon>Metazoa</taxon>
        <taxon>Cnidaria</taxon>
        <taxon>Anthozoa</taxon>
        <taxon>Ceriantharia</taxon>
        <taxon>Spirularia</taxon>
        <taxon>Cerianthidae</taxon>
        <taxon>Pachycerianthus</taxon>
    </lineage>
</organism>
<dbReference type="InterPro" id="IPR016186">
    <property type="entry name" value="C-type_lectin-like/link_sf"/>
</dbReference>
<dbReference type="CDD" id="cd00037">
    <property type="entry name" value="CLECT"/>
    <property type="match status" value="1"/>
</dbReference>
<accession>A0A7G7WYU8</accession>
<evidence type="ECO:0000256" key="1">
    <source>
        <dbReference type="SAM" id="SignalP"/>
    </source>
</evidence>
<dbReference type="AlphaFoldDB" id="A0A7G7WYU8"/>
<feature type="chain" id="PRO_5029010524" evidence="1">
    <location>
        <begin position="20"/>
        <end position="152"/>
    </location>
</feature>
<dbReference type="PROSITE" id="PS50041">
    <property type="entry name" value="C_TYPE_LECTIN_2"/>
    <property type="match status" value="1"/>
</dbReference>
<dbReference type="InterPro" id="IPR050111">
    <property type="entry name" value="C-type_lectin/snaclec_domain"/>
</dbReference>
<keyword evidence="1" id="KW-0732">Signal</keyword>
<dbReference type="SMART" id="SM00034">
    <property type="entry name" value="CLECT"/>
    <property type="match status" value="1"/>
</dbReference>
<feature type="signal peptide" evidence="1">
    <location>
        <begin position="1"/>
        <end position="19"/>
    </location>
</feature>